<gene>
    <name evidence="6" type="ordered locus">Sterm_3118</name>
</gene>
<dbReference type="PRINTS" id="PR00035">
    <property type="entry name" value="HTHGNTR"/>
</dbReference>
<dbReference type="FunFam" id="3.40.1410.10:FF:000008">
    <property type="entry name" value="Transcriptional regulator, GntR family"/>
    <property type="match status" value="1"/>
</dbReference>
<dbReference type="PANTHER" id="PTHR44846:SF5">
    <property type="entry name" value="HTH-TYPE TRANSCRIPTIONAL REGULATOR GMUR"/>
    <property type="match status" value="1"/>
</dbReference>
<dbReference type="Proteomes" id="UP000000845">
    <property type="component" value="Chromosome"/>
</dbReference>
<dbReference type="SMART" id="SM00345">
    <property type="entry name" value="HTH_GNTR"/>
    <property type="match status" value="1"/>
</dbReference>
<dbReference type="FunFam" id="1.10.10.10:FF:000079">
    <property type="entry name" value="GntR family transcriptional regulator"/>
    <property type="match status" value="1"/>
</dbReference>
<evidence type="ECO:0000259" key="5">
    <source>
        <dbReference type="PROSITE" id="PS50949"/>
    </source>
</evidence>
<dbReference type="InterPro" id="IPR036388">
    <property type="entry name" value="WH-like_DNA-bd_sf"/>
</dbReference>
<reference evidence="6 7" key="2">
    <citation type="journal article" date="2010" name="Stand. Genomic Sci.">
        <title>Complete genome sequence of Sebaldella termitidis type strain (NCTC 11300).</title>
        <authorList>
            <person name="Harmon-Smith M."/>
            <person name="Celia L."/>
            <person name="Chertkov O."/>
            <person name="Lapidus A."/>
            <person name="Copeland A."/>
            <person name="Glavina Del Rio T."/>
            <person name="Nolan M."/>
            <person name="Lucas S."/>
            <person name="Tice H."/>
            <person name="Cheng J.F."/>
            <person name="Han C."/>
            <person name="Detter J.C."/>
            <person name="Bruce D."/>
            <person name="Goodwin L."/>
            <person name="Pitluck S."/>
            <person name="Pati A."/>
            <person name="Liolios K."/>
            <person name="Ivanova N."/>
            <person name="Mavromatis K."/>
            <person name="Mikhailova N."/>
            <person name="Chen A."/>
            <person name="Palaniappan K."/>
            <person name="Land M."/>
            <person name="Hauser L."/>
            <person name="Chang Y.J."/>
            <person name="Jeffries C.D."/>
            <person name="Brettin T."/>
            <person name="Goker M."/>
            <person name="Beck B."/>
            <person name="Bristow J."/>
            <person name="Eisen J.A."/>
            <person name="Markowitz V."/>
            <person name="Hugenholtz P."/>
            <person name="Kyrpides N.C."/>
            <person name="Klenk H.P."/>
            <person name="Chen F."/>
        </authorList>
    </citation>
    <scope>NUCLEOTIDE SEQUENCE [LARGE SCALE GENOMIC DNA]</scope>
    <source>
        <strain evidence="7">ATCC 33386 / NCTC 11300</strain>
    </source>
</reference>
<keyword evidence="3" id="KW-0238">DNA-binding</keyword>
<dbReference type="PANTHER" id="PTHR44846">
    <property type="entry name" value="MANNOSYL-D-GLYCERATE TRANSPORT/METABOLISM SYSTEM REPRESSOR MNGR-RELATED"/>
    <property type="match status" value="1"/>
</dbReference>
<evidence type="ECO:0000256" key="2">
    <source>
        <dbReference type="ARBA" id="ARBA00023015"/>
    </source>
</evidence>
<dbReference type="SUPFAM" id="SSF64288">
    <property type="entry name" value="Chorismate lyase-like"/>
    <property type="match status" value="1"/>
</dbReference>
<dbReference type="AlphaFoldDB" id="D1APC6"/>
<accession>D1APC6</accession>
<keyword evidence="7" id="KW-1185">Reference proteome</keyword>
<keyword evidence="4" id="KW-0804">Transcription</keyword>
<keyword evidence="2" id="KW-0805">Transcription regulation</keyword>
<dbReference type="EMBL" id="CP001739">
    <property type="protein sequence ID" value="ACZ09960.1"/>
    <property type="molecule type" value="Genomic_DNA"/>
</dbReference>
<dbReference type="InterPro" id="IPR000524">
    <property type="entry name" value="Tscrpt_reg_HTH_GntR"/>
</dbReference>
<evidence type="ECO:0000313" key="7">
    <source>
        <dbReference type="Proteomes" id="UP000000845"/>
    </source>
</evidence>
<sequence length="237" mass="27694">MLKYKEIAQDLRDKIVNGIYKVNEQLPFEREMSIDYDVSRITIRKAVDLLVAEGLIVKRRGSGTFVKDINDDEAIEIAMKKQFLGFSTTHSDHKVKSKIIKFKIVNPDEKIANKLKIGTDEFIYHVERIRYSDNIPYVMEKTFMPITLIPGLQKKNLESSVYDYIENVLKLKIQSSHRTIRADVPTEKEQKYLKIDRYLPVLEVEQVAFLSNGQAFEYSISRHRSDKAEFKMINIKE</sequence>
<proteinExistence type="predicted"/>
<dbReference type="GO" id="GO:0003677">
    <property type="term" value="F:DNA binding"/>
    <property type="evidence" value="ECO:0007669"/>
    <property type="project" value="UniProtKB-KW"/>
</dbReference>
<dbReference type="STRING" id="526218.Sterm_3118"/>
<dbReference type="CDD" id="cd07377">
    <property type="entry name" value="WHTH_GntR"/>
    <property type="match status" value="1"/>
</dbReference>
<dbReference type="GO" id="GO:0003700">
    <property type="term" value="F:DNA-binding transcription factor activity"/>
    <property type="evidence" value="ECO:0007669"/>
    <property type="project" value="InterPro"/>
</dbReference>
<name>D1APC6_SEBTE</name>
<dbReference type="Pfam" id="PF07702">
    <property type="entry name" value="UTRA"/>
    <property type="match status" value="1"/>
</dbReference>
<organism evidence="6 7">
    <name type="scientific">Sebaldella termitidis (strain ATCC 33386 / NCTC 11300)</name>
    <dbReference type="NCBI Taxonomy" id="526218"/>
    <lineage>
        <taxon>Bacteria</taxon>
        <taxon>Fusobacteriati</taxon>
        <taxon>Fusobacteriota</taxon>
        <taxon>Fusobacteriia</taxon>
        <taxon>Fusobacteriales</taxon>
        <taxon>Leptotrichiaceae</taxon>
        <taxon>Sebaldella</taxon>
    </lineage>
</organism>
<dbReference type="InterPro" id="IPR036390">
    <property type="entry name" value="WH_DNA-bd_sf"/>
</dbReference>
<keyword evidence="1" id="KW-0678">Repressor</keyword>
<dbReference type="InterPro" id="IPR011663">
    <property type="entry name" value="UTRA"/>
</dbReference>
<evidence type="ECO:0000256" key="1">
    <source>
        <dbReference type="ARBA" id="ARBA00022491"/>
    </source>
</evidence>
<reference evidence="7" key="1">
    <citation type="submission" date="2009-09" db="EMBL/GenBank/DDBJ databases">
        <title>The complete chromosome of Sebaldella termitidis ATCC 33386.</title>
        <authorList>
            <consortium name="US DOE Joint Genome Institute (JGI-PGF)"/>
            <person name="Lucas S."/>
            <person name="Copeland A."/>
            <person name="Lapidus A."/>
            <person name="Glavina del Rio T."/>
            <person name="Dalin E."/>
            <person name="Tice H."/>
            <person name="Bruce D."/>
            <person name="Goodwin L."/>
            <person name="Pitluck S."/>
            <person name="Kyrpides N."/>
            <person name="Mavromatis K."/>
            <person name="Ivanova N."/>
            <person name="Mikhailova N."/>
            <person name="Sims D."/>
            <person name="Meincke L."/>
            <person name="Brettin T."/>
            <person name="Detter J.C."/>
            <person name="Han C."/>
            <person name="Larimer F."/>
            <person name="Land M."/>
            <person name="Hauser L."/>
            <person name="Markowitz V."/>
            <person name="Cheng J.F."/>
            <person name="Hugenholtz P."/>
            <person name="Woyke T."/>
            <person name="Wu D."/>
            <person name="Eisen J.A."/>
        </authorList>
    </citation>
    <scope>NUCLEOTIDE SEQUENCE [LARGE SCALE GENOMIC DNA]</scope>
    <source>
        <strain evidence="7">ATCC 33386 / NCTC 11300</strain>
    </source>
</reference>
<dbReference type="RefSeq" id="WP_012862542.1">
    <property type="nucleotide sequence ID" value="NC_013517.1"/>
</dbReference>
<dbReference type="SMART" id="SM00866">
    <property type="entry name" value="UTRA"/>
    <property type="match status" value="1"/>
</dbReference>
<dbReference type="Gene3D" id="1.10.10.10">
    <property type="entry name" value="Winged helix-like DNA-binding domain superfamily/Winged helix DNA-binding domain"/>
    <property type="match status" value="1"/>
</dbReference>
<dbReference type="HOGENOM" id="CLU_063236_5_0_0"/>
<dbReference type="Pfam" id="PF00392">
    <property type="entry name" value="GntR"/>
    <property type="match status" value="1"/>
</dbReference>
<evidence type="ECO:0000313" key="6">
    <source>
        <dbReference type="EMBL" id="ACZ09960.1"/>
    </source>
</evidence>
<dbReference type="GO" id="GO:0045892">
    <property type="term" value="P:negative regulation of DNA-templated transcription"/>
    <property type="evidence" value="ECO:0007669"/>
    <property type="project" value="TreeGrafter"/>
</dbReference>
<protein>
    <submittedName>
        <fullName evidence="6">Transcriptional regulator, GntR family</fullName>
    </submittedName>
</protein>
<dbReference type="SUPFAM" id="SSF46785">
    <property type="entry name" value="Winged helix' DNA-binding domain"/>
    <property type="match status" value="1"/>
</dbReference>
<dbReference type="PROSITE" id="PS50949">
    <property type="entry name" value="HTH_GNTR"/>
    <property type="match status" value="1"/>
</dbReference>
<evidence type="ECO:0000256" key="3">
    <source>
        <dbReference type="ARBA" id="ARBA00023125"/>
    </source>
</evidence>
<dbReference type="Gene3D" id="3.40.1410.10">
    <property type="entry name" value="Chorismate lyase-like"/>
    <property type="match status" value="1"/>
</dbReference>
<dbReference type="InterPro" id="IPR050679">
    <property type="entry name" value="Bact_HTH_transcr_reg"/>
</dbReference>
<evidence type="ECO:0000256" key="4">
    <source>
        <dbReference type="ARBA" id="ARBA00023163"/>
    </source>
</evidence>
<dbReference type="InterPro" id="IPR028978">
    <property type="entry name" value="Chorismate_lyase_/UTRA_dom_sf"/>
</dbReference>
<dbReference type="KEGG" id="str:Sterm_3118"/>
<feature type="domain" description="HTH gntR-type" evidence="5">
    <location>
        <begin position="1"/>
        <end position="69"/>
    </location>
</feature>
<dbReference type="eggNOG" id="COG2188">
    <property type="taxonomic scope" value="Bacteria"/>
</dbReference>